<evidence type="ECO:0000256" key="1">
    <source>
        <dbReference type="ARBA" id="ARBA00022475"/>
    </source>
</evidence>
<dbReference type="SMART" id="SM00842">
    <property type="entry name" value="FtsA"/>
    <property type="match status" value="1"/>
</dbReference>
<feature type="domain" description="SHS2" evidence="7">
    <location>
        <begin position="7"/>
        <end position="195"/>
    </location>
</feature>
<dbReference type="Gene3D" id="3.30.420.40">
    <property type="match status" value="2"/>
</dbReference>
<dbReference type="AlphaFoldDB" id="A0A653N9S9"/>
<evidence type="ECO:0000256" key="5">
    <source>
        <dbReference type="HAMAP-Rule" id="MF_02033"/>
    </source>
</evidence>
<comment type="similarity">
    <text evidence="5 6">Belongs to the FtsA/MreB family.</text>
</comment>
<evidence type="ECO:0000256" key="6">
    <source>
        <dbReference type="PIRNR" id="PIRNR003101"/>
    </source>
</evidence>
<organism evidence="8 9">
    <name type="scientific">Maribacter litoralis</name>
    <dbReference type="NCBI Taxonomy" id="2059726"/>
    <lineage>
        <taxon>Bacteria</taxon>
        <taxon>Pseudomonadati</taxon>
        <taxon>Bacteroidota</taxon>
        <taxon>Flavobacteriia</taxon>
        <taxon>Flavobacteriales</taxon>
        <taxon>Flavobacteriaceae</taxon>
        <taxon>Maribacter</taxon>
    </lineage>
</organism>
<dbReference type="PIRSF" id="PIRSF003101">
    <property type="entry name" value="FtsA"/>
    <property type="match status" value="1"/>
</dbReference>
<dbReference type="HAMAP" id="MF_02033">
    <property type="entry name" value="FtsA"/>
    <property type="match status" value="1"/>
</dbReference>
<dbReference type="InterPro" id="IPR050696">
    <property type="entry name" value="FtsA/MreB"/>
</dbReference>
<dbReference type="InterPro" id="IPR003494">
    <property type="entry name" value="SHS2_FtsA"/>
</dbReference>
<evidence type="ECO:0000256" key="2">
    <source>
        <dbReference type="ARBA" id="ARBA00022618"/>
    </source>
</evidence>
<comment type="subcellular location">
    <subcellularLocation>
        <location evidence="5">Cell membrane</location>
        <topology evidence="5">Peripheral membrane protein</topology>
        <orientation evidence="5">Cytoplasmic side</orientation>
    </subcellularLocation>
    <text evidence="5">Localizes to the Z ring in an FtsZ-dependent manner. Targeted to the membrane through a conserved C-terminal amphipathic helix.</text>
</comment>
<name>A0A653N9S9_9FLAO</name>
<reference evidence="8 9" key="1">
    <citation type="submission" date="2019-10" db="EMBL/GenBank/DDBJ databases">
        <authorList>
            <person name="Karimi E."/>
        </authorList>
    </citation>
    <scope>NUCLEOTIDE SEQUENCE [LARGE SCALE GENOMIC DNA]</scope>
    <source>
        <strain evidence="8">Maribacter sp. 151</strain>
    </source>
</reference>
<evidence type="ECO:0000259" key="7">
    <source>
        <dbReference type="SMART" id="SM00842"/>
    </source>
</evidence>
<dbReference type="EMBL" id="CABWLR010000001">
    <property type="protein sequence ID" value="VXB14158.1"/>
    <property type="molecule type" value="Genomic_DNA"/>
</dbReference>
<dbReference type="GO" id="GO:0032153">
    <property type="term" value="C:cell division site"/>
    <property type="evidence" value="ECO:0007669"/>
    <property type="project" value="UniProtKB-UniRule"/>
</dbReference>
<dbReference type="RefSeq" id="WP_116770077.1">
    <property type="nucleotide sequence ID" value="NZ_JBDVRX010000215.1"/>
</dbReference>
<dbReference type="GO" id="GO:0009898">
    <property type="term" value="C:cytoplasmic side of plasma membrane"/>
    <property type="evidence" value="ECO:0007669"/>
    <property type="project" value="UniProtKB-UniRule"/>
</dbReference>
<sequence>MEQTKYSVGLDIGTTKIVAIIGKQNEYGKIEILGIGKSKSLGVHRGVVNNITQTIKSIQQAVEEAEANSGLKIGSVVVGIAGQHIRSLQHSDYITRKDSEEVIGEEDVDTLCNQVHKLIMLPGEEIIHVLPQEYKVDGQAEIREPIGMYGGRLEANFHVVVGQVVSIKNVGRCIKSAGLDLGNITLEPLASSDAVLSQEEKEAGVALIDIGGGTTDLAIFKDGIIRHTAVIPFGGGVITEDIKEGCSIIEKQAELLKTRFGSAWPGENRDNEIVSIPGLRGREPKEISLKNLSKIIHARVVEIIEQVYVEIKNYGHEEQKKKLIAGIVLTGGGSQLKHLKQLVEYITGMDTRIGYPNEHLAGDSDEEVASPLYATAVGLLMNAIKNQEKLKLTQEEIVQEQEEELVYAERNAETVARPSIHKERKSVFDKWSEKLKEFLDNAE</sequence>
<proteinExistence type="inferred from homology"/>
<gene>
    <name evidence="5 8" type="primary">ftsA</name>
    <name evidence="8" type="ORF">MARI151_10628</name>
</gene>
<keyword evidence="3 5" id="KW-0472">Membrane</keyword>
<evidence type="ECO:0000256" key="3">
    <source>
        <dbReference type="ARBA" id="ARBA00023136"/>
    </source>
</evidence>
<accession>A0A653N9S9</accession>
<dbReference type="NCBIfam" id="TIGR01174">
    <property type="entry name" value="ftsA"/>
    <property type="match status" value="1"/>
</dbReference>
<dbReference type="OrthoDB" id="9768127at2"/>
<keyword evidence="2 5" id="KW-0132">Cell division</keyword>
<dbReference type="Gene3D" id="3.30.1490.110">
    <property type="match status" value="1"/>
</dbReference>
<comment type="function">
    <text evidence="5 6">Cell division protein that is involved in the assembly of the Z ring. May serve as a membrane anchor for the Z ring.</text>
</comment>
<evidence type="ECO:0000313" key="9">
    <source>
        <dbReference type="Proteomes" id="UP000430202"/>
    </source>
</evidence>
<dbReference type="CDD" id="cd24048">
    <property type="entry name" value="ASKHA_NBD_FtsA"/>
    <property type="match status" value="1"/>
</dbReference>
<dbReference type="InterPro" id="IPR043129">
    <property type="entry name" value="ATPase_NBD"/>
</dbReference>
<keyword evidence="4 5" id="KW-0131">Cell cycle</keyword>
<evidence type="ECO:0000256" key="4">
    <source>
        <dbReference type="ARBA" id="ARBA00023306"/>
    </source>
</evidence>
<protein>
    <recommendedName>
        <fullName evidence="5 6">Cell division protein FtsA</fullName>
    </recommendedName>
</protein>
<dbReference type="Pfam" id="PF14450">
    <property type="entry name" value="FtsA"/>
    <property type="match status" value="1"/>
</dbReference>
<dbReference type="SUPFAM" id="SSF53067">
    <property type="entry name" value="Actin-like ATPase domain"/>
    <property type="match status" value="2"/>
</dbReference>
<evidence type="ECO:0000313" key="8">
    <source>
        <dbReference type="EMBL" id="VXB14158.1"/>
    </source>
</evidence>
<dbReference type="Pfam" id="PF02491">
    <property type="entry name" value="SHS2_FTSA"/>
    <property type="match status" value="1"/>
</dbReference>
<dbReference type="GO" id="GO:0043093">
    <property type="term" value="P:FtsZ-dependent cytokinesis"/>
    <property type="evidence" value="ECO:0007669"/>
    <property type="project" value="UniProtKB-UniRule"/>
</dbReference>
<keyword evidence="9" id="KW-1185">Reference proteome</keyword>
<dbReference type="PANTHER" id="PTHR32432:SF4">
    <property type="entry name" value="CELL DIVISION PROTEIN FTSA"/>
    <property type="match status" value="1"/>
</dbReference>
<dbReference type="Proteomes" id="UP000430202">
    <property type="component" value="Unassembled WGS sequence"/>
</dbReference>
<comment type="subunit">
    <text evidence="5">Self-interacts. Interacts with FtsZ.</text>
</comment>
<dbReference type="PANTHER" id="PTHR32432">
    <property type="entry name" value="CELL DIVISION PROTEIN FTSA-RELATED"/>
    <property type="match status" value="1"/>
</dbReference>
<keyword evidence="1 5" id="KW-1003">Cell membrane</keyword>
<dbReference type="InterPro" id="IPR020823">
    <property type="entry name" value="Cell_div_FtsA"/>
</dbReference>